<dbReference type="GO" id="GO:0016787">
    <property type="term" value="F:hydrolase activity"/>
    <property type="evidence" value="ECO:0007669"/>
    <property type="project" value="UniProtKB-KW"/>
</dbReference>
<dbReference type="NCBIfam" id="TIGR01509">
    <property type="entry name" value="HAD-SF-IA-v3"/>
    <property type="match status" value="1"/>
</dbReference>
<dbReference type="SFLD" id="SFLDG01135">
    <property type="entry name" value="C1.5.6:_HAD__Beta-PGM__Phospha"/>
    <property type="match status" value="1"/>
</dbReference>
<dbReference type="InterPro" id="IPR006439">
    <property type="entry name" value="HAD-SF_hydro_IA"/>
</dbReference>
<comment type="caution">
    <text evidence="1">The sequence shown here is derived from an EMBL/GenBank/DDBJ whole genome shotgun (WGS) entry which is preliminary data.</text>
</comment>
<dbReference type="PANTHER" id="PTHR43434">
    <property type="entry name" value="PHOSPHOGLYCOLATE PHOSPHATASE"/>
    <property type="match status" value="1"/>
</dbReference>
<dbReference type="InterPro" id="IPR050155">
    <property type="entry name" value="HAD-like_hydrolase_sf"/>
</dbReference>
<sequence>MANMIKDYKLIIFDWDGTLMNSIDRIVSSMQNAAILSQLTKPSVEHVKEIIGLSLPAAVTTLFPDNSAEQTMALVAQYKHQYVEVNNTPAPLFNDAIALLTRLQQEQKLLAVATGKGRVGLERVFQATQTGHFFHASRCADEAKSKPHPDMLLSLLDELNVPKSQAIMIGDTSHDLKMALTAGIDSIGVTFGVHDREVLSEYNPRAIVDSLTELQPLLLS</sequence>
<organism evidence="1 2">
    <name type="scientific">Colwellia asteriadis</name>
    <dbReference type="NCBI Taxonomy" id="517723"/>
    <lineage>
        <taxon>Bacteria</taxon>
        <taxon>Pseudomonadati</taxon>
        <taxon>Pseudomonadota</taxon>
        <taxon>Gammaproteobacteria</taxon>
        <taxon>Alteromonadales</taxon>
        <taxon>Colwelliaceae</taxon>
        <taxon>Colwellia</taxon>
    </lineage>
</organism>
<dbReference type="PANTHER" id="PTHR43434:SF24">
    <property type="entry name" value="HYDROLASE-RELATED"/>
    <property type="match status" value="1"/>
</dbReference>
<dbReference type="Proteomes" id="UP001500021">
    <property type="component" value="Unassembled WGS sequence"/>
</dbReference>
<dbReference type="SFLD" id="SFLDG01129">
    <property type="entry name" value="C1.5:_HAD__Beta-PGM__Phosphata"/>
    <property type="match status" value="1"/>
</dbReference>
<keyword evidence="1" id="KW-0378">Hydrolase</keyword>
<evidence type="ECO:0000313" key="2">
    <source>
        <dbReference type="Proteomes" id="UP001500021"/>
    </source>
</evidence>
<reference evidence="2" key="1">
    <citation type="journal article" date="2019" name="Int. J. Syst. Evol. Microbiol.">
        <title>The Global Catalogue of Microorganisms (GCM) 10K type strain sequencing project: providing services to taxonomists for standard genome sequencing and annotation.</title>
        <authorList>
            <consortium name="The Broad Institute Genomics Platform"/>
            <consortium name="The Broad Institute Genome Sequencing Center for Infectious Disease"/>
            <person name="Wu L."/>
            <person name="Ma J."/>
        </authorList>
    </citation>
    <scope>NUCLEOTIDE SEQUENCE [LARGE SCALE GENOMIC DNA]</scope>
    <source>
        <strain evidence="2">JCM 15608</strain>
    </source>
</reference>
<dbReference type="InterPro" id="IPR041492">
    <property type="entry name" value="HAD_2"/>
</dbReference>
<name>A0ABP3WHC9_9GAMM</name>
<gene>
    <name evidence="1" type="ORF">GCM10009111_22600</name>
</gene>
<keyword evidence="2" id="KW-1185">Reference proteome</keyword>
<protein>
    <submittedName>
        <fullName evidence="1">HAD-IA family hydrolase</fullName>
    </submittedName>
</protein>
<dbReference type="Pfam" id="PF13419">
    <property type="entry name" value="HAD_2"/>
    <property type="match status" value="1"/>
</dbReference>
<accession>A0ABP3WHC9</accession>
<proteinExistence type="predicted"/>
<dbReference type="SFLD" id="SFLDS00003">
    <property type="entry name" value="Haloacid_Dehalogenase"/>
    <property type="match status" value="1"/>
</dbReference>
<dbReference type="RefSeq" id="WP_215979215.1">
    <property type="nucleotide sequence ID" value="NZ_BAAAFA010000007.1"/>
</dbReference>
<dbReference type="NCBIfam" id="TIGR01549">
    <property type="entry name" value="HAD-SF-IA-v1"/>
    <property type="match status" value="1"/>
</dbReference>
<evidence type="ECO:0000313" key="1">
    <source>
        <dbReference type="EMBL" id="GAA0819024.1"/>
    </source>
</evidence>
<dbReference type="EMBL" id="BAAAFA010000007">
    <property type="protein sequence ID" value="GAA0819024.1"/>
    <property type="molecule type" value="Genomic_DNA"/>
</dbReference>